<dbReference type="PANTHER" id="PTHR35869:SF1">
    <property type="entry name" value="OUTER-MEMBRANE LIPOPROTEIN CARRIER PROTEIN"/>
    <property type="match status" value="1"/>
</dbReference>
<dbReference type="AlphaFoldDB" id="A0A558R384"/>
<comment type="caution">
    <text evidence="3">The sequence shown here is derived from an EMBL/GenBank/DDBJ whole genome shotgun (WGS) entry which is preliminary data.</text>
</comment>
<evidence type="ECO:0000313" key="4">
    <source>
        <dbReference type="Proteomes" id="UP000318681"/>
    </source>
</evidence>
<dbReference type="OrthoDB" id="9800501at2"/>
<sequence length="259" mass="27812">MSAAARCCSSRRIWPASGARPGLPRPAPEPAGSAAIKWRAAIASHARRTRRHDLTVRTPALLSSLGLALALPAVAIAAPSPLAQVSDHLRAVETMTANFVQTDRNGKAIGGTLTLKRPGRIRFQYQKGVPLLVVGDGKALTMIDYSVKQVSRWPIGNSPLGILLDPSRDLGQAAQVLSQPDPRVLVIAAKDPKHPEYGTITIAFARLAGAPAGLMLRGWTVLDAQGNRSTIQLTDQKFNVPVPANAFRWDDPRQQGPRR</sequence>
<accession>A0A558R384</accession>
<evidence type="ECO:0000256" key="2">
    <source>
        <dbReference type="SAM" id="Phobius"/>
    </source>
</evidence>
<keyword evidence="2" id="KW-0472">Membrane</keyword>
<proteinExistence type="predicted"/>
<protein>
    <submittedName>
        <fullName evidence="3">Outer membrane lipoprotein carrier protein LolA</fullName>
    </submittedName>
</protein>
<dbReference type="CDD" id="cd16325">
    <property type="entry name" value="LolA"/>
    <property type="match status" value="1"/>
</dbReference>
<keyword evidence="1" id="KW-0732">Signal</keyword>
<keyword evidence="4" id="KW-1185">Reference proteome</keyword>
<gene>
    <name evidence="3" type="ORF">FOY91_11475</name>
</gene>
<dbReference type="InterPro" id="IPR029046">
    <property type="entry name" value="LolA/LolB/LppX"/>
</dbReference>
<dbReference type="SUPFAM" id="SSF89392">
    <property type="entry name" value="Prokaryotic lipoproteins and lipoprotein localization factors"/>
    <property type="match status" value="1"/>
</dbReference>
<dbReference type="EMBL" id="VNIM01000042">
    <property type="protein sequence ID" value="TVV73788.1"/>
    <property type="molecule type" value="Genomic_DNA"/>
</dbReference>
<dbReference type="InterPro" id="IPR004564">
    <property type="entry name" value="OM_lipoprot_carrier_LolA-like"/>
</dbReference>
<organism evidence="3 4">
    <name type="scientific">Alterirhizorhabdus solaris</name>
    <dbReference type="NCBI Taxonomy" id="2529389"/>
    <lineage>
        <taxon>Bacteria</taxon>
        <taxon>Pseudomonadati</taxon>
        <taxon>Pseudomonadota</taxon>
        <taxon>Alphaproteobacteria</taxon>
        <taxon>Sphingomonadales</taxon>
        <taxon>Rhizorhabdaceae</taxon>
        <taxon>Alterirhizorhabdus</taxon>
    </lineage>
</organism>
<dbReference type="PANTHER" id="PTHR35869">
    <property type="entry name" value="OUTER-MEMBRANE LIPOPROTEIN CARRIER PROTEIN"/>
    <property type="match status" value="1"/>
</dbReference>
<evidence type="ECO:0000313" key="3">
    <source>
        <dbReference type="EMBL" id="TVV73788.1"/>
    </source>
</evidence>
<dbReference type="Pfam" id="PF03548">
    <property type="entry name" value="LolA"/>
    <property type="match status" value="1"/>
</dbReference>
<dbReference type="Proteomes" id="UP000318681">
    <property type="component" value="Unassembled WGS sequence"/>
</dbReference>
<keyword evidence="2" id="KW-0812">Transmembrane</keyword>
<reference evidence="3 4" key="1">
    <citation type="submission" date="2019-07" db="EMBL/GenBank/DDBJ databases">
        <title>Sphingomonas solaris sp. nov., isolated from a solar panel from Boston, Massachusetts.</title>
        <authorList>
            <person name="Tanner K."/>
            <person name="Pascual J."/>
            <person name="Mancuso C."/>
            <person name="Pereto J."/>
            <person name="Khalil A."/>
            <person name="Vilanova C."/>
        </authorList>
    </citation>
    <scope>NUCLEOTIDE SEQUENCE [LARGE SCALE GENOMIC DNA]</scope>
    <source>
        <strain evidence="3 4">R4DWN</strain>
    </source>
</reference>
<dbReference type="Gene3D" id="2.50.20.10">
    <property type="entry name" value="Lipoprotein localisation LolA/LolB/LppX"/>
    <property type="match status" value="1"/>
</dbReference>
<keyword evidence="3" id="KW-0449">Lipoprotein</keyword>
<evidence type="ECO:0000256" key="1">
    <source>
        <dbReference type="ARBA" id="ARBA00022729"/>
    </source>
</evidence>
<name>A0A558R384_9SPHN</name>
<feature type="transmembrane region" description="Helical" evidence="2">
    <location>
        <begin position="60"/>
        <end position="78"/>
    </location>
</feature>
<keyword evidence="2" id="KW-1133">Transmembrane helix</keyword>